<dbReference type="AlphaFoldDB" id="A0A193BV57"/>
<dbReference type="KEGG" id="aori:SD37_10645"/>
<name>A0A193BV57_AMYOR</name>
<gene>
    <name evidence="1" type="ORF">SD37_10645</name>
</gene>
<sequence length="192" mass="20832">MAALVVAGPSVASAEADSAIGIQSTQCWVSNVGRNADPQPIGPPKWPFDPTNAVLLHSCLYSDGVKMWAKSSLIGRANMAMYGYVQVSLQRCSDGARLTTGRTNWDGHNHIDRGTQSSGKTYFTNVWTAKVNRVAGMRVRLMMRIGGRVYSPAYPLLYWALASDGPDGVTPPNENWYAPSNSNPQPQKCVTL</sequence>
<evidence type="ECO:0000313" key="2">
    <source>
        <dbReference type="Proteomes" id="UP000093695"/>
    </source>
</evidence>
<dbReference type="EMBL" id="CP016174">
    <property type="protein sequence ID" value="ANN16054.1"/>
    <property type="molecule type" value="Genomic_DNA"/>
</dbReference>
<keyword evidence="2" id="KW-1185">Reference proteome</keyword>
<dbReference type="Proteomes" id="UP000093695">
    <property type="component" value="Chromosome"/>
</dbReference>
<organism evidence="1 2">
    <name type="scientific">Amycolatopsis orientalis</name>
    <name type="common">Nocardia orientalis</name>
    <dbReference type="NCBI Taxonomy" id="31958"/>
    <lineage>
        <taxon>Bacteria</taxon>
        <taxon>Bacillati</taxon>
        <taxon>Actinomycetota</taxon>
        <taxon>Actinomycetes</taxon>
        <taxon>Pseudonocardiales</taxon>
        <taxon>Pseudonocardiaceae</taxon>
        <taxon>Amycolatopsis</taxon>
    </lineage>
</organism>
<reference evidence="1 2" key="1">
    <citation type="journal article" date="2015" name="Genome Announc.">
        <title>Draft Genome Sequence of Norvancomycin-Producing Strain Amycolatopsis orientalis CPCC200066.</title>
        <authorList>
            <person name="Lei X."/>
            <person name="Yuan F."/>
            <person name="Shi Y."/>
            <person name="Li X."/>
            <person name="Wang L."/>
            <person name="Hong B."/>
        </authorList>
    </citation>
    <scope>NUCLEOTIDE SEQUENCE [LARGE SCALE GENOMIC DNA]</scope>
    <source>
        <strain evidence="1 2">B-37</strain>
    </source>
</reference>
<accession>A0A193BV57</accession>
<proteinExistence type="predicted"/>
<evidence type="ECO:0000313" key="1">
    <source>
        <dbReference type="EMBL" id="ANN16054.1"/>
    </source>
</evidence>
<protein>
    <submittedName>
        <fullName evidence="1">Uncharacterized protein</fullName>
    </submittedName>
</protein>